<gene>
    <name evidence="2" type="ORF">CA85_34990</name>
</gene>
<evidence type="ECO:0008006" key="4">
    <source>
        <dbReference type="Google" id="ProtNLM"/>
    </source>
</evidence>
<dbReference type="AlphaFoldDB" id="A0A5C5XRL3"/>
<dbReference type="RefSeq" id="WP_146392391.1">
    <property type="nucleotide sequence ID" value="NZ_SJPK01000008.1"/>
</dbReference>
<evidence type="ECO:0000313" key="2">
    <source>
        <dbReference type="EMBL" id="TWT65151.1"/>
    </source>
</evidence>
<proteinExistence type="predicted"/>
<sequence length="59" mass="6416" precursor="true">MKRFSIFNLVLAGVVSAFTGCEDSQPTSVTDGVTPSQIEQYEANEKKLLEETESSMTNG</sequence>
<accession>A0A5C5XRL3</accession>
<comment type="caution">
    <text evidence="2">The sequence shown here is derived from an EMBL/GenBank/DDBJ whole genome shotgun (WGS) entry which is preliminary data.</text>
</comment>
<dbReference type="PROSITE" id="PS51257">
    <property type="entry name" value="PROKAR_LIPOPROTEIN"/>
    <property type="match status" value="1"/>
</dbReference>
<feature type="signal peptide" evidence="1">
    <location>
        <begin position="1"/>
        <end position="17"/>
    </location>
</feature>
<dbReference type="EMBL" id="SJPK01000008">
    <property type="protein sequence ID" value="TWT65151.1"/>
    <property type="molecule type" value="Genomic_DNA"/>
</dbReference>
<reference evidence="2 3" key="1">
    <citation type="submission" date="2019-02" db="EMBL/GenBank/DDBJ databases">
        <title>Deep-cultivation of Planctomycetes and their phenomic and genomic characterization uncovers novel biology.</title>
        <authorList>
            <person name="Wiegand S."/>
            <person name="Jogler M."/>
            <person name="Boedeker C."/>
            <person name="Pinto D."/>
            <person name="Vollmers J."/>
            <person name="Rivas-Marin E."/>
            <person name="Kohn T."/>
            <person name="Peeters S.H."/>
            <person name="Heuer A."/>
            <person name="Rast P."/>
            <person name="Oberbeckmann S."/>
            <person name="Bunk B."/>
            <person name="Jeske O."/>
            <person name="Meyerdierks A."/>
            <person name="Storesund J.E."/>
            <person name="Kallscheuer N."/>
            <person name="Luecker S."/>
            <person name="Lage O.M."/>
            <person name="Pohl T."/>
            <person name="Merkel B.J."/>
            <person name="Hornburger P."/>
            <person name="Mueller R.-W."/>
            <person name="Bruemmer F."/>
            <person name="Labrenz M."/>
            <person name="Spormann A.M."/>
            <person name="Op Den Camp H."/>
            <person name="Overmann J."/>
            <person name="Amann R."/>
            <person name="Jetten M.S.M."/>
            <person name="Mascher T."/>
            <person name="Medema M.H."/>
            <person name="Devos D.P."/>
            <person name="Kaster A.-K."/>
            <person name="Ovreas L."/>
            <person name="Rohde M."/>
            <person name="Galperin M.Y."/>
            <person name="Jogler C."/>
        </authorList>
    </citation>
    <scope>NUCLEOTIDE SEQUENCE [LARGE SCALE GENOMIC DNA]</scope>
    <source>
        <strain evidence="2 3">CA85</strain>
    </source>
</reference>
<keyword evidence="1" id="KW-0732">Signal</keyword>
<dbReference type="OrthoDB" id="291141at2"/>
<dbReference type="Proteomes" id="UP000318053">
    <property type="component" value="Unassembled WGS sequence"/>
</dbReference>
<evidence type="ECO:0000313" key="3">
    <source>
        <dbReference type="Proteomes" id="UP000318053"/>
    </source>
</evidence>
<organism evidence="2 3">
    <name type="scientific">Allorhodopirellula solitaria</name>
    <dbReference type="NCBI Taxonomy" id="2527987"/>
    <lineage>
        <taxon>Bacteria</taxon>
        <taxon>Pseudomonadati</taxon>
        <taxon>Planctomycetota</taxon>
        <taxon>Planctomycetia</taxon>
        <taxon>Pirellulales</taxon>
        <taxon>Pirellulaceae</taxon>
        <taxon>Allorhodopirellula</taxon>
    </lineage>
</organism>
<keyword evidence="3" id="KW-1185">Reference proteome</keyword>
<protein>
    <recommendedName>
        <fullName evidence="4">Secreted protein</fullName>
    </recommendedName>
</protein>
<feature type="chain" id="PRO_5022836413" description="Secreted protein" evidence="1">
    <location>
        <begin position="18"/>
        <end position="59"/>
    </location>
</feature>
<name>A0A5C5XRL3_9BACT</name>
<evidence type="ECO:0000256" key="1">
    <source>
        <dbReference type="SAM" id="SignalP"/>
    </source>
</evidence>